<dbReference type="HOGENOM" id="CLU_2639854_0_0_1"/>
<organism evidence="1 2">
    <name type="scientific">Trachipleistophora hominis</name>
    <name type="common">Microsporidian parasite</name>
    <dbReference type="NCBI Taxonomy" id="72359"/>
    <lineage>
        <taxon>Eukaryota</taxon>
        <taxon>Fungi</taxon>
        <taxon>Fungi incertae sedis</taxon>
        <taxon>Microsporidia</taxon>
        <taxon>Pleistophoridae</taxon>
        <taxon>Trachipleistophora</taxon>
    </lineage>
</organism>
<keyword evidence="2" id="KW-1185">Reference proteome</keyword>
<dbReference type="EMBL" id="JH993867">
    <property type="protein sequence ID" value="ELQ76154.1"/>
    <property type="molecule type" value="Genomic_DNA"/>
</dbReference>
<dbReference type="InParanoid" id="L7JXL6"/>
<accession>L7JXL6</accession>
<sequence length="77" mass="9730">MHILTKPWKTKSKKIQSCKFDIHQQRRLKAMKKKENEIFRSMVNEIIQKKRRYIEKMQEIERKKTEERILAFKRRKR</sequence>
<dbReference type="AlphaFoldDB" id="L7JXL6"/>
<reference evidence="1 2" key="1">
    <citation type="journal article" date="2012" name="PLoS Pathog.">
        <title>The genome of the obligate intracellular parasite Trachipleistophora hominis: new insights into microsporidian genome dynamics and reductive evolution.</title>
        <authorList>
            <person name="Heinz E."/>
            <person name="Williams T.A."/>
            <person name="Nakjang S."/>
            <person name="Noel C.J."/>
            <person name="Swan D.C."/>
            <person name="Goldberg A.V."/>
            <person name="Harris S.R."/>
            <person name="Weinmaier T."/>
            <person name="Markert S."/>
            <person name="Becher D."/>
            <person name="Bernhardt J."/>
            <person name="Dagan T."/>
            <person name="Hacker C."/>
            <person name="Lucocq J.M."/>
            <person name="Schweder T."/>
            <person name="Rattei T."/>
            <person name="Hall N."/>
            <person name="Hirt R.P."/>
            <person name="Embley T.M."/>
        </authorList>
    </citation>
    <scope>NUCLEOTIDE SEQUENCE [LARGE SCALE GENOMIC DNA]</scope>
</reference>
<proteinExistence type="predicted"/>
<evidence type="ECO:0000313" key="1">
    <source>
        <dbReference type="EMBL" id="ELQ76154.1"/>
    </source>
</evidence>
<evidence type="ECO:0000313" key="2">
    <source>
        <dbReference type="Proteomes" id="UP000011185"/>
    </source>
</evidence>
<dbReference type="VEuPathDB" id="MicrosporidiaDB:THOM_0870"/>
<name>L7JXL6_TRAHO</name>
<gene>
    <name evidence="1" type="ORF">THOM_0870</name>
</gene>
<dbReference type="Proteomes" id="UP000011185">
    <property type="component" value="Unassembled WGS sequence"/>
</dbReference>
<protein>
    <submittedName>
        <fullName evidence="1">Uncharacterized protein</fullName>
    </submittedName>
</protein>